<name>A0ABP4GRE6_9ACTN</name>
<accession>A0ABP4GRE6</accession>
<proteinExistence type="predicted"/>
<gene>
    <name evidence="2" type="ORF">GCM10009665_26980</name>
</gene>
<protein>
    <submittedName>
        <fullName evidence="2">Uncharacterized protein</fullName>
    </submittedName>
</protein>
<reference evidence="3" key="1">
    <citation type="journal article" date="2019" name="Int. J. Syst. Evol. Microbiol.">
        <title>The Global Catalogue of Microorganisms (GCM) 10K type strain sequencing project: providing services to taxonomists for standard genome sequencing and annotation.</title>
        <authorList>
            <consortium name="The Broad Institute Genomics Platform"/>
            <consortium name="The Broad Institute Genome Sequencing Center for Infectious Disease"/>
            <person name="Wu L."/>
            <person name="Ma J."/>
        </authorList>
    </citation>
    <scope>NUCLEOTIDE SEQUENCE [LARGE SCALE GENOMIC DNA]</scope>
    <source>
        <strain evidence="3">JCM 13004</strain>
    </source>
</reference>
<feature type="compositionally biased region" description="Basic residues" evidence="1">
    <location>
        <begin position="78"/>
        <end position="93"/>
    </location>
</feature>
<feature type="region of interest" description="Disordered" evidence="1">
    <location>
        <begin position="1"/>
        <end position="59"/>
    </location>
</feature>
<evidence type="ECO:0000256" key="1">
    <source>
        <dbReference type="SAM" id="MobiDB-lite"/>
    </source>
</evidence>
<keyword evidence="3" id="KW-1185">Reference proteome</keyword>
<feature type="region of interest" description="Disordered" evidence="1">
    <location>
        <begin position="78"/>
        <end position="109"/>
    </location>
</feature>
<dbReference type="EMBL" id="BAAALF010000037">
    <property type="protein sequence ID" value="GAA1235424.1"/>
    <property type="molecule type" value="Genomic_DNA"/>
</dbReference>
<evidence type="ECO:0000313" key="3">
    <source>
        <dbReference type="Proteomes" id="UP001500037"/>
    </source>
</evidence>
<evidence type="ECO:0000313" key="2">
    <source>
        <dbReference type="EMBL" id="GAA1235424.1"/>
    </source>
</evidence>
<comment type="caution">
    <text evidence="2">The sequence shown here is derived from an EMBL/GenBank/DDBJ whole genome shotgun (WGS) entry which is preliminary data.</text>
</comment>
<organism evidence="2 3">
    <name type="scientific">Kitasatospora nipponensis</name>
    <dbReference type="NCBI Taxonomy" id="258049"/>
    <lineage>
        <taxon>Bacteria</taxon>
        <taxon>Bacillati</taxon>
        <taxon>Actinomycetota</taxon>
        <taxon>Actinomycetes</taxon>
        <taxon>Kitasatosporales</taxon>
        <taxon>Streptomycetaceae</taxon>
        <taxon>Kitasatospora</taxon>
    </lineage>
</organism>
<dbReference type="Proteomes" id="UP001500037">
    <property type="component" value="Unassembled WGS sequence"/>
</dbReference>
<sequence>MRVGRRGAPVHAGTGAQRPDRLPKVVPGARADTAAQSTRRRRALGPAAVMSDGPCGPHTTRTLTVPGGLLNGAIRGAAHRSCHPPRQPVHKVRTGGMKTEPAHSDTSRVDTGQRVFLNGVRRRVSSGSPGAL</sequence>